<dbReference type="Proteomes" id="UP000828390">
    <property type="component" value="Unassembled WGS sequence"/>
</dbReference>
<keyword evidence="3" id="KW-1185">Reference proteome</keyword>
<sequence>MNSSSVVDQTNINEACNPPEVLKSDDGINGQNADQTISQVKALIALNWRPNQSKVRQLSPKVKKNH</sequence>
<proteinExistence type="predicted"/>
<gene>
    <name evidence="2" type="ORF">DPMN_076122</name>
</gene>
<dbReference type="AlphaFoldDB" id="A0A9D3YLQ4"/>
<evidence type="ECO:0000313" key="3">
    <source>
        <dbReference type="Proteomes" id="UP000828390"/>
    </source>
</evidence>
<name>A0A9D3YLQ4_DREPO</name>
<reference evidence="2" key="1">
    <citation type="journal article" date="2019" name="bioRxiv">
        <title>The Genome of the Zebra Mussel, Dreissena polymorpha: A Resource for Invasive Species Research.</title>
        <authorList>
            <person name="McCartney M.A."/>
            <person name="Auch B."/>
            <person name="Kono T."/>
            <person name="Mallez S."/>
            <person name="Zhang Y."/>
            <person name="Obille A."/>
            <person name="Becker A."/>
            <person name="Abrahante J.E."/>
            <person name="Garbe J."/>
            <person name="Badalamenti J.P."/>
            <person name="Herman A."/>
            <person name="Mangelson H."/>
            <person name="Liachko I."/>
            <person name="Sullivan S."/>
            <person name="Sone E.D."/>
            <person name="Koren S."/>
            <person name="Silverstein K.A.T."/>
            <person name="Beckman K.B."/>
            <person name="Gohl D.M."/>
        </authorList>
    </citation>
    <scope>NUCLEOTIDE SEQUENCE</scope>
    <source>
        <strain evidence="2">Duluth1</strain>
        <tissue evidence="2">Whole animal</tissue>
    </source>
</reference>
<protein>
    <submittedName>
        <fullName evidence="2">Uncharacterized protein</fullName>
    </submittedName>
</protein>
<reference evidence="2" key="2">
    <citation type="submission" date="2020-11" db="EMBL/GenBank/DDBJ databases">
        <authorList>
            <person name="McCartney M.A."/>
            <person name="Auch B."/>
            <person name="Kono T."/>
            <person name="Mallez S."/>
            <person name="Becker A."/>
            <person name="Gohl D.M."/>
            <person name="Silverstein K.A.T."/>
            <person name="Koren S."/>
            <person name="Bechman K.B."/>
            <person name="Herman A."/>
            <person name="Abrahante J.E."/>
            <person name="Garbe J."/>
        </authorList>
    </citation>
    <scope>NUCLEOTIDE SEQUENCE</scope>
    <source>
        <strain evidence="2">Duluth1</strain>
        <tissue evidence="2">Whole animal</tissue>
    </source>
</reference>
<evidence type="ECO:0000313" key="2">
    <source>
        <dbReference type="EMBL" id="KAH3701138.1"/>
    </source>
</evidence>
<evidence type="ECO:0000256" key="1">
    <source>
        <dbReference type="SAM" id="MobiDB-lite"/>
    </source>
</evidence>
<accession>A0A9D3YLQ4</accession>
<organism evidence="2 3">
    <name type="scientific">Dreissena polymorpha</name>
    <name type="common">Zebra mussel</name>
    <name type="synonym">Mytilus polymorpha</name>
    <dbReference type="NCBI Taxonomy" id="45954"/>
    <lineage>
        <taxon>Eukaryota</taxon>
        <taxon>Metazoa</taxon>
        <taxon>Spiralia</taxon>
        <taxon>Lophotrochozoa</taxon>
        <taxon>Mollusca</taxon>
        <taxon>Bivalvia</taxon>
        <taxon>Autobranchia</taxon>
        <taxon>Heteroconchia</taxon>
        <taxon>Euheterodonta</taxon>
        <taxon>Imparidentia</taxon>
        <taxon>Neoheterodontei</taxon>
        <taxon>Myida</taxon>
        <taxon>Dreissenoidea</taxon>
        <taxon>Dreissenidae</taxon>
        <taxon>Dreissena</taxon>
    </lineage>
</organism>
<feature type="region of interest" description="Disordered" evidence="1">
    <location>
        <begin position="1"/>
        <end position="32"/>
    </location>
</feature>
<dbReference type="EMBL" id="JAIWYP010000015">
    <property type="protein sequence ID" value="KAH3701138.1"/>
    <property type="molecule type" value="Genomic_DNA"/>
</dbReference>
<feature type="compositionally biased region" description="Polar residues" evidence="1">
    <location>
        <begin position="1"/>
        <end position="14"/>
    </location>
</feature>
<comment type="caution">
    <text evidence="2">The sequence shown here is derived from an EMBL/GenBank/DDBJ whole genome shotgun (WGS) entry which is preliminary data.</text>
</comment>